<dbReference type="AlphaFoldDB" id="A0A2T5I3D6"/>
<accession>A0A2T5I3D6</accession>
<comment type="caution">
    <text evidence="1">The sequence shown here is derived from an EMBL/GenBank/DDBJ whole genome shotgun (WGS) entry which is preliminary data.</text>
</comment>
<name>A0A2T5I3D6_9PROT</name>
<dbReference type="Proteomes" id="UP000244128">
    <property type="component" value="Unassembled WGS sequence"/>
</dbReference>
<evidence type="ECO:0000313" key="2">
    <source>
        <dbReference type="Proteomes" id="UP000244128"/>
    </source>
</evidence>
<proteinExistence type="predicted"/>
<organism evidence="1 2">
    <name type="scientific">Nitrosomonas oligotropha</name>
    <dbReference type="NCBI Taxonomy" id="42354"/>
    <lineage>
        <taxon>Bacteria</taxon>
        <taxon>Pseudomonadati</taxon>
        <taxon>Pseudomonadota</taxon>
        <taxon>Betaproteobacteria</taxon>
        <taxon>Nitrosomonadales</taxon>
        <taxon>Nitrosomonadaceae</taxon>
        <taxon>Nitrosomonas</taxon>
    </lineage>
</organism>
<sequence length="117" mass="13794">MKIIPAEITQRINANKAFVITKKVQTLKTSSHGHSKKLISSYPLRSNLNNPTVLHGLRLALHALSALLLWHLMFPRQYEPLQLFHLYLIDTCHEFKSRAVFRNHMRFFLLLYILRYP</sequence>
<dbReference type="EMBL" id="QAOI01000003">
    <property type="protein sequence ID" value="PTQ78344.1"/>
    <property type="molecule type" value="Genomic_DNA"/>
</dbReference>
<gene>
    <name evidence="1" type="ORF">C8R26_103106</name>
</gene>
<evidence type="ECO:0000313" key="1">
    <source>
        <dbReference type="EMBL" id="PTQ78344.1"/>
    </source>
</evidence>
<protein>
    <submittedName>
        <fullName evidence="1">Uncharacterized protein</fullName>
    </submittedName>
</protein>
<reference evidence="1 2" key="1">
    <citation type="submission" date="2018-04" db="EMBL/GenBank/DDBJ databases">
        <title>Active sludge and wastewater microbial communities from Klosterneuburg, Austria.</title>
        <authorList>
            <person name="Wagner M."/>
        </authorList>
    </citation>
    <scope>NUCLEOTIDE SEQUENCE [LARGE SCALE GENOMIC DNA]</scope>
    <source>
        <strain evidence="1 2">Nm49</strain>
    </source>
</reference>